<evidence type="ECO:0000313" key="3">
    <source>
        <dbReference type="Proteomes" id="UP000201169"/>
    </source>
</evidence>
<name>A0A222MV26_9BACT</name>
<dbReference type="KEGG" id="cavi:CAV_0076"/>
<evidence type="ECO:0000256" key="1">
    <source>
        <dbReference type="SAM" id="Coils"/>
    </source>
</evidence>
<keyword evidence="1" id="KW-0175">Coiled coil</keyword>
<dbReference type="RefSeq" id="WP_094324545.1">
    <property type="nucleotide sequence ID" value="NZ_CP022347.1"/>
</dbReference>
<organism evidence="2 3">
    <name type="scientific">Campylobacter avium LMG 24591</name>
    <dbReference type="NCBI Taxonomy" id="522484"/>
    <lineage>
        <taxon>Bacteria</taxon>
        <taxon>Pseudomonadati</taxon>
        <taxon>Campylobacterota</taxon>
        <taxon>Epsilonproteobacteria</taxon>
        <taxon>Campylobacterales</taxon>
        <taxon>Campylobacteraceae</taxon>
        <taxon>Campylobacter</taxon>
    </lineage>
</organism>
<protein>
    <submittedName>
        <fullName evidence="2">Uncharacterized protein</fullName>
    </submittedName>
</protein>
<gene>
    <name evidence="2" type="ORF">CAV_0076</name>
</gene>
<dbReference type="EMBL" id="CP022347">
    <property type="protein sequence ID" value="ASQ29749.1"/>
    <property type="molecule type" value="Genomic_DNA"/>
</dbReference>
<dbReference type="AlphaFoldDB" id="A0A222MV26"/>
<feature type="coiled-coil region" evidence="1">
    <location>
        <begin position="11"/>
        <end position="52"/>
    </location>
</feature>
<dbReference type="Proteomes" id="UP000201169">
    <property type="component" value="Chromosome"/>
</dbReference>
<sequence>MDNNLLNLRQIKNLYNKNSNLSFELKHLNSQKESLEQKIKALEQDLSHYKGYEFKLKMQILEEKLRKKRA</sequence>
<proteinExistence type="predicted"/>
<evidence type="ECO:0000313" key="2">
    <source>
        <dbReference type="EMBL" id="ASQ29749.1"/>
    </source>
</evidence>
<keyword evidence="3" id="KW-1185">Reference proteome</keyword>
<accession>A0A222MV26</accession>
<reference evidence="2 3" key="1">
    <citation type="submission" date="2017-07" db="EMBL/GenBank/DDBJ databases">
        <title>Analysis of two Campylobacter avium genomes and identification of a novel hippuricase gene.</title>
        <authorList>
            <person name="Miller W.G."/>
            <person name="Chapman M.H."/>
            <person name="Yee E."/>
            <person name="Revez J."/>
            <person name="Bono J.L."/>
            <person name="Rossi M."/>
        </authorList>
    </citation>
    <scope>NUCLEOTIDE SEQUENCE [LARGE SCALE GENOMIC DNA]</scope>
    <source>
        <strain evidence="2 3">LMG 24591</strain>
    </source>
</reference>